<dbReference type="AlphaFoldDB" id="A0A0A9FGZ9"/>
<reference evidence="1" key="2">
    <citation type="journal article" date="2015" name="Data Brief">
        <title>Shoot transcriptome of the giant reed, Arundo donax.</title>
        <authorList>
            <person name="Barrero R.A."/>
            <person name="Guerrero F.D."/>
            <person name="Moolhuijzen P."/>
            <person name="Goolsby J.A."/>
            <person name="Tidwell J."/>
            <person name="Bellgard S.E."/>
            <person name="Bellgard M.I."/>
        </authorList>
    </citation>
    <scope>NUCLEOTIDE SEQUENCE</scope>
    <source>
        <tissue evidence="1">Shoot tissue taken approximately 20 cm above the soil surface</tissue>
    </source>
</reference>
<evidence type="ECO:0000313" key="1">
    <source>
        <dbReference type="EMBL" id="JAE10504.1"/>
    </source>
</evidence>
<reference evidence="1" key="1">
    <citation type="submission" date="2014-09" db="EMBL/GenBank/DDBJ databases">
        <authorList>
            <person name="Magalhaes I.L.F."/>
            <person name="Oliveira U."/>
            <person name="Santos F.R."/>
            <person name="Vidigal T.H.D.A."/>
            <person name="Brescovit A.D."/>
            <person name="Santos A.J."/>
        </authorList>
    </citation>
    <scope>NUCLEOTIDE SEQUENCE</scope>
    <source>
        <tissue evidence="1">Shoot tissue taken approximately 20 cm above the soil surface</tissue>
    </source>
</reference>
<protein>
    <submittedName>
        <fullName evidence="1">Uncharacterized protein</fullName>
    </submittedName>
</protein>
<accession>A0A0A9FGZ9</accession>
<sequence>MKISYQYRLFDTANLVIFMMRNILSIVYKMMSEWLTRCLSS</sequence>
<organism evidence="1">
    <name type="scientific">Arundo donax</name>
    <name type="common">Giant reed</name>
    <name type="synonym">Donax arundinaceus</name>
    <dbReference type="NCBI Taxonomy" id="35708"/>
    <lineage>
        <taxon>Eukaryota</taxon>
        <taxon>Viridiplantae</taxon>
        <taxon>Streptophyta</taxon>
        <taxon>Embryophyta</taxon>
        <taxon>Tracheophyta</taxon>
        <taxon>Spermatophyta</taxon>
        <taxon>Magnoliopsida</taxon>
        <taxon>Liliopsida</taxon>
        <taxon>Poales</taxon>
        <taxon>Poaceae</taxon>
        <taxon>PACMAD clade</taxon>
        <taxon>Arundinoideae</taxon>
        <taxon>Arundineae</taxon>
        <taxon>Arundo</taxon>
    </lineage>
</organism>
<proteinExistence type="predicted"/>
<dbReference type="EMBL" id="GBRH01187392">
    <property type="protein sequence ID" value="JAE10504.1"/>
    <property type="molecule type" value="Transcribed_RNA"/>
</dbReference>
<name>A0A0A9FGZ9_ARUDO</name>